<name>A0A1E3NZ17_WICAA</name>
<dbReference type="AlphaFoldDB" id="A0A1E3NZ17"/>
<sequence>MSDTDQKEPKKVLHRKKHKNSRLGCPQCKQRRIKCDETLPSCKKCSTRAFRCGYLDYTPQELNIIRQAHMNDDELYQHAMGPMTQLINQQNSFMQIQMQPNQMQSFPQQQQQGSLSSDQQMTYPPPPQQQQVPQPFYRPVNPPQLFPQHPVYLPNQLAEFQRQPNQLSDTQQYEQLNQYNDIQEVHSGSEYGGGQYQPLPMQRGLEGHSSSTSTSELSHPIQIKSSMAPIIQITGEPPTTVDSSTTQAGTSSISSFSSKNSPFNGDDLDRSNNMELYTKDLGHSPSNSVQSGNPNEITLIRHQLNEPQFDLSKFPEFFDETIPNAFARVFLLKEVHSRLQLATSSKTLFYGMLLQGVGKLSVTIPELEAVFLKYRGKCMNTIRNQLSDIQDSNAEQLLILTSVLNSSSIYIENITMKDFFSLASGPAALLKTAFEDPSKFQKSFIKLKNHADGLLFTARSVWNPRYNHRGLFEFLEVVKEFGAKYIEDEDFYNDDDVIKVQYKNLVDFIEFALNFLEGEKSNKHVLLYPVNKIYKLVQLWYQKVPSEIYTFGSATPPVEKVFYVFWFALGEIIEDILVGGRYIFTFLFNGFYLLFPFNKHHLYQNLEDEDLRKHANYLCRIIAFLNRRKAYIVRNTILNDPIPSFFDSVDRFKPRALDIHERCITSFKNTNIKPYHYPSESTTSGNLINGTNYYKTQTDFEDGNLAAQLFSGLNTSLDAEPVAEETIEVDLLDVDPKTGLLNDDYDPRFNDPIFQSNVLFQSADLDFLIKYHEDRKLIIQLDMED</sequence>
<dbReference type="PROSITE" id="PS50048">
    <property type="entry name" value="ZN2_CY6_FUNGAL_2"/>
    <property type="match status" value="1"/>
</dbReference>
<feature type="compositionally biased region" description="Low complexity" evidence="1">
    <location>
        <begin position="101"/>
        <end position="122"/>
    </location>
</feature>
<evidence type="ECO:0000313" key="3">
    <source>
        <dbReference type="EMBL" id="ODQ58383.1"/>
    </source>
</evidence>
<dbReference type="InterPro" id="IPR052400">
    <property type="entry name" value="Zn2-C6_fungal_TF"/>
</dbReference>
<dbReference type="EMBL" id="KV454212">
    <property type="protein sequence ID" value="ODQ58383.1"/>
    <property type="molecule type" value="Genomic_DNA"/>
</dbReference>
<evidence type="ECO:0000313" key="4">
    <source>
        <dbReference type="Proteomes" id="UP000094112"/>
    </source>
</evidence>
<dbReference type="InterPro" id="IPR036864">
    <property type="entry name" value="Zn2-C6_fun-type_DNA-bd_sf"/>
</dbReference>
<feature type="compositionally biased region" description="Basic and acidic residues" evidence="1">
    <location>
        <begin position="1"/>
        <end position="11"/>
    </location>
</feature>
<feature type="domain" description="Zn(2)-C6 fungal-type" evidence="2">
    <location>
        <begin position="24"/>
        <end position="54"/>
    </location>
</feature>
<keyword evidence="4" id="KW-1185">Reference proteome</keyword>
<dbReference type="SUPFAM" id="SSF57701">
    <property type="entry name" value="Zn2/Cys6 DNA-binding domain"/>
    <property type="match status" value="1"/>
</dbReference>
<feature type="region of interest" description="Disordered" evidence="1">
    <location>
        <begin position="186"/>
        <end position="215"/>
    </location>
</feature>
<feature type="compositionally biased region" description="Polar residues" evidence="1">
    <location>
        <begin position="240"/>
        <end position="250"/>
    </location>
</feature>
<dbReference type="Pfam" id="PF00172">
    <property type="entry name" value="Zn_clus"/>
    <property type="match status" value="1"/>
</dbReference>
<feature type="region of interest" description="Disordered" evidence="1">
    <location>
        <begin position="101"/>
        <end position="150"/>
    </location>
</feature>
<dbReference type="SMART" id="SM00066">
    <property type="entry name" value="GAL4"/>
    <property type="match status" value="1"/>
</dbReference>
<feature type="region of interest" description="Disordered" evidence="1">
    <location>
        <begin position="235"/>
        <end position="270"/>
    </location>
</feature>
<dbReference type="GO" id="GO:0000981">
    <property type="term" value="F:DNA-binding transcription factor activity, RNA polymerase II-specific"/>
    <property type="evidence" value="ECO:0007669"/>
    <property type="project" value="InterPro"/>
</dbReference>
<dbReference type="RefSeq" id="XP_019037590.1">
    <property type="nucleotide sequence ID" value="XM_019185080.1"/>
</dbReference>
<dbReference type="Gene3D" id="4.10.240.10">
    <property type="entry name" value="Zn(2)-C6 fungal-type DNA-binding domain"/>
    <property type="match status" value="1"/>
</dbReference>
<dbReference type="InterPro" id="IPR001138">
    <property type="entry name" value="Zn2Cys6_DnaBD"/>
</dbReference>
<evidence type="ECO:0000256" key="1">
    <source>
        <dbReference type="SAM" id="MobiDB-lite"/>
    </source>
</evidence>
<dbReference type="Proteomes" id="UP000094112">
    <property type="component" value="Unassembled WGS sequence"/>
</dbReference>
<reference evidence="3 4" key="1">
    <citation type="journal article" date="2016" name="Proc. Natl. Acad. Sci. U.S.A.">
        <title>Comparative genomics of biotechnologically important yeasts.</title>
        <authorList>
            <person name="Riley R."/>
            <person name="Haridas S."/>
            <person name="Wolfe K.H."/>
            <person name="Lopes M.R."/>
            <person name="Hittinger C.T."/>
            <person name="Goeker M."/>
            <person name="Salamov A.A."/>
            <person name="Wisecaver J.H."/>
            <person name="Long T.M."/>
            <person name="Calvey C.H."/>
            <person name="Aerts A.L."/>
            <person name="Barry K.W."/>
            <person name="Choi C."/>
            <person name="Clum A."/>
            <person name="Coughlan A.Y."/>
            <person name="Deshpande S."/>
            <person name="Douglass A.P."/>
            <person name="Hanson S.J."/>
            <person name="Klenk H.-P."/>
            <person name="LaButti K.M."/>
            <person name="Lapidus A."/>
            <person name="Lindquist E.A."/>
            <person name="Lipzen A.M."/>
            <person name="Meier-Kolthoff J.P."/>
            <person name="Ohm R.A."/>
            <person name="Otillar R.P."/>
            <person name="Pangilinan J.L."/>
            <person name="Peng Y."/>
            <person name="Rokas A."/>
            <person name="Rosa C.A."/>
            <person name="Scheuner C."/>
            <person name="Sibirny A.A."/>
            <person name="Slot J.C."/>
            <person name="Stielow J.B."/>
            <person name="Sun H."/>
            <person name="Kurtzman C.P."/>
            <person name="Blackwell M."/>
            <person name="Grigoriev I.V."/>
            <person name="Jeffries T.W."/>
        </authorList>
    </citation>
    <scope>NUCLEOTIDE SEQUENCE [LARGE SCALE GENOMIC DNA]</scope>
    <source>
        <strain evidence="4">ATCC 58044 / CBS 1984 / NCYC 433 / NRRL Y-366-8</strain>
    </source>
</reference>
<feature type="compositionally biased region" description="Low complexity" evidence="1">
    <location>
        <begin position="251"/>
        <end position="261"/>
    </location>
</feature>
<feature type="region of interest" description="Disordered" evidence="1">
    <location>
        <begin position="1"/>
        <end position="20"/>
    </location>
</feature>
<accession>A0A1E3NZ17</accession>
<organism evidence="3 4">
    <name type="scientific">Wickerhamomyces anomalus (strain ATCC 58044 / CBS 1984 / NCYC 433 / NRRL Y-366-8)</name>
    <name type="common">Yeast</name>
    <name type="synonym">Hansenula anomala</name>
    <dbReference type="NCBI Taxonomy" id="683960"/>
    <lineage>
        <taxon>Eukaryota</taxon>
        <taxon>Fungi</taxon>
        <taxon>Dikarya</taxon>
        <taxon>Ascomycota</taxon>
        <taxon>Saccharomycotina</taxon>
        <taxon>Saccharomycetes</taxon>
        <taxon>Phaffomycetales</taxon>
        <taxon>Wickerhamomycetaceae</taxon>
        <taxon>Wickerhamomyces</taxon>
    </lineage>
</organism>
<dbReference type="PANTHER" id="PTHR47657">
    <property type="entry name" value="STEROL REGULATORY ELEMENT-BINDING PROTEIN ECM22"/>
    <property type="match status" value="1"/>
</dbReference>
<dbReference type="GeneID" id="30202326"/>
<gene>
    <name evidence="3" type="ORF">WICANDRAFT_80527</name>
</gene>
<dbReference type="STRING" id="683960.A0A1E3NZ17"/>
<dbReference type="PROSITE" id="PS00463">
    <property type="entry name" value="ZN2_CY6_FUNGAL_1"/>
    <property type="match status" value="1"/>
</dbReference>
<dbReference type="OrthoDB" id="416217at2759"/>
<proteinExistence type="predicted"/>
<dbReference type="GO" id="GO:0008270">
    <property type="term" value="F:zinc ion binding"/>
    <property type="evidence" value="ECO:0007669"/>
    <property type="project" value="InterPro"/>
</dbReference>
<protein>
    <recommendedName>
        <fullName evidence="2">Zn(2)-C6 fungal-type domain-containing protein</fullName>
    </recommendedName>
</protein>
<evidence type="ECO:0000259" key="2">
    <source>
        <dbReference type="PROSITE" id="PS50048"/>
    </source>
</evidence>
<dbReference type="PANTHER" id="PTHR47657:SF7">
    <property type="entry name" value="STEROL REGULATORY ELEMENT-BINDING PROTEIN ECM22"/>
    <property type="match status" value="1"/>
</dbReference>
<dbReference type="CDD" id="cd00067">
    <property type="entry name" value="GAL4"/>
    <property type="match status" value="1"/>
</dbReference>